<feature type="transmembrane region" description="Helical" evidence="6">
    <location>
        <begin position="230"/>
        <end position="250"/>
    </location>
</feature>
<evidence type="ECO:0000256" key="1">
    <source>
        <dbReference type="ARBA" id="ARBA00004651"/>
    </source>
</evidence>
<feature type="transmembrane region" description="Helical" evidence="6">
    <location>
        <begin position="81"/>
        <end position="98"/>
    </location>
</feature>
<evidence type="ECO:0000313" key="8">
    <source>
        <dbReference type="Proteomes" id="UP001212097"/>
    </source>
</evidence>
<dbReference type="PANTHER" id="PTHR32196:SF72">
    <property type="entry name" value="RIBOSE IMPORT PERMEASE PROTEIN RBSC"/>
    <property type="match status" value="1"/>
</dbReference>
<accession>A0ABY7R0E3</accession>
<reference evidence="7 8" key="2">
    <citation type="submission" date="2023-06" db="EMBL/GenBank/DDBJ databases">
        <title>The Gram-positive Non-spore-bearing Anaerobic Bacilli of Human Feces.</title>
        <authorList>
            <person name="Eggerth A.H."/>
        </authorList>
    </citation>
    <scope>NUCLEOTIDE SEQUENCE [LARGE SCALE GENOMIC DNA]</scope>
    <source>
        <strain evidence="7 8">CBA3108</strain>
    </source>
</reference>
<gene>
    <name evidence="7" type="ORF">O6R08_02590</name>
</gene>
<feature type="transmembrane region" description="Helical" evidence="6">
    <location>
        <begin position="134"/>
        <end position="154"/>
    </location>
</feature>
<keyword evidence="8" id="KW-1185">Reference proteome</keyword>
<keyword evidence="5 6" id="KW-0472">Membrane</keyword>
<dbReference type="InterPro" id="IPR001851">
    <property type="entry name" value="ABC_transp_permease"/>
</dbReference>
<feature type="transmembrane region" description="Helical" evidence="6">
    <location>
        <begin position="308"/>
        <end position="326"/>
    </location>
</feature>
<evidence type="ECO:0000313" key="7">
    <source>
        <dbReference type="EMBL" id="WCC80430.1"/>
    </source>
</evidence>
<dbReference type="EMBL" id="CP115668">
    <property type="protein sequence ID" value="WCC80430.1"/>
    <property type="molecule type" value="Genomic_DNA"/>
</dbReference>
<dbReference type="CDD" id="cd06579">
    <property type="entry name" value="TM_PBP1_transp_AraH_like"/>
    <property type="match status" value="1"/>
</dbReference>
<feature type="transmembrane region" description="Helical" evidence="6">
    <location>
        <begin position="54"/>
        <end position="74"/>
    </location>
</feature>
<keyword evidence="3 6" id="KW-0812">Transmembrane</keyword>
<evidence type="ECO:0000256" key="4">
    <source>
        <dbReference type="ARBA" id="ARBA00022989"/>
    </source>
</evidence>
<feature type="transmembrane region" description="Helical" evidence="6">
    <location>
        <begin position="27"/>
        <end position="48"/>
    </location>
</feature>
<evidence type="ECO:0000256" key="2">
    <source>
        <dbReference type="ARBA" id="ARBA00022475"/>
    </source>
</evidence>
<organism evidence="7 8">
    <name type="scientific">Cutibacterium equinum</name>
    <dbReference type="NCBI Taxonomy" id="3016342"/>
    <lineage>
        <taxon>Bacteria</taxon>
        <taxon>Bacillati</taxon>
        <taxon>Actinomycetota</taxon>
        <taxon>Actinomycetes</taxon>
        <taxon>Propionibacteriales</taxon>
        <taxon>Propionibacteriaceae</taxon>
        <taxon>Cutibacterium</taxon>
    </lineage>
</organism>
<evidence type="ECO:0000256" key="6">
    <source>
        <dbReference type="SAM" id="Phobius"/>
    </source>
</evidence>
<dbReference type="Pfam" id="PF02653">
    <property type="entry name" value="BPD_transp_2"/>
    <property type="match status" value="1"/>
</dbReference>
<protein>
    <submittedName>
        <fullName evidence="7">ABC transporter permease</fullName>
    </submittedName>
</protein>
<dbReference type="RefSeq" id="WP_271418611.1">
    <property type="nucleotide sequence ID" value="NZ_CP115668.1"/>
</dbReference>
<reference evidence="7 8" key="1">
    <citation type="submission" date="2023-01" db="EMBL/GenBank/DDBJ databases">
        <authorList>
            <person name="Lee S.H."/>
            <person name="Jung H.S."/>
            <person name="Yun J.U."/>
        </authorList>
    </citation>
    <scope>NUCLEOTIDE SEQUENCE [LARGE SCALE GENOMIC DNA]</scope>
    <source>
        <strain evidence="7 8">CBA3108</strain>
    </source>
</reference>
<feature type="transmembrane region" description="Helical" evidence="6">
    <location>
        <begin position="256"/>
        <end position="275"/>
    </location>
</feature>
<comment type="subcellular location">
    <subcellularLocation>
        <location evidence="1">Cell membrane</location>
        <topology evidence="1">Multi-pass membrane protein</topology>
    </subcellularLocation>
</comment>
<sequence length="334" mass="34843">MSSDTQAVSGVKATPKRRRPWIEGQEIVLIGVTAALWIIMAIVAPTFIEPSSVFSIFYGVAPIIVMGVAMTAIMCTAGIDVSVGSMLAVVMVVVGRMLRDLHVSAPVAILVAIIVGALLGAINAALISFGRVPAMVVTFGTLNVFRFVALQIFGDTQLAGVPNTLGFLGGGVDASFLGIPNAMWLALLIALLAWFYMRDWATGRHIYAIGNDPVAARLAGVKVQRRVFELYVFSGIAVGIAGVMLIGNGGLVQQNIGTGLEMSVIAACVIGGTSVIGGRGTVLGTVLGAILVCSVQAAVTHLHLPSQLTQLFVGVIIIIAVGVDLARQARRNRK</sequence>
<keyword evidence="4 6" id="KW-1133">Transmembrane helix</keyword>
<dbReference type="Proteomes" id="UP001212097">
    <property type="component" value="Chromosome"/>
</dbReference>
<evidence type="ECO:0000256" key="3">
    <source>
        <dbReference type="ARBA" id="ARBA00022692"/>
    </source>
</evidence>
<feature type="transmembrane region" description="Helical" evidence="6">
    <location>
        <begin position="282"/>
        <end position="302"/>
    </location>
</feature>
<feature type="transmembrane region" description="Helical" evidence="6">
    <location>
        <begin position="104"/>
        <end position="127"/>
    </location>
</feature>
<evidence type="ECO:0000256" key="5">
    <source>
        <dbReference type="ARBA" id="ARBA00023136"/>
    </source>
</evidence>
<keyword evidence="2" id="KW-1003">Cell membrane</keyword>
<proteinExistence type="predicted"/>
<feature type="transmembrane region" description="Helical" evidence="6">
    <location>
        <begin position="174"/>
        <end position="196"/>
    </location>
</feature>
<name>A0ABY7R0E3_9ACTN</name>
<dbReference type="PANTHER" id="PTHR32196">
    <property type="entry name" value="ABC TRANSPORTER PERMEASE PROTEIN YPHD-RELATED-RELATED"/>
    <property type="match status" value="1"/>
</dbReference>